<keyword evidence="5 10" id="KW-0819">tRNA processing</keyword>
<comment type="function">
    <text evidence="2 10 12">Catalyzes the transfer of a dimethylallyl group onto the adenine at position 37 in tRNAs that read codons beginning with uridine, leading to the formation of N6-(dimethylallyl)adenosine (i(6)A).</text>
</comment>
<feature type="site" description="Interaction with substrate tRNA" evidence="10">
    <location>
        <position position="146"/>
    </location>
</feature>
<feature type="region of interest" description="Interaction with substrate tRNA" evidence="10">
    <location>
        <begin position="35"/>
        <end position="38"/>
    </location>
</feature>
<dbReference type="Pfam" id="PF01745">
    <property type="entry name" value="IPT"/>
    <property type="match status" value="1"/>
</dbReference>
<comment type="cofactor">
    <cofactor evidence="1 10">
        <name>Mg(2+)</name>
        <dbReference type="ChEBI" id="CHEBI:18420"/>
    </cofactor>
</comment>
<organism evidence="14 15">
    <name type="scientific">Candidatus Uhrbacteria bacterium CG_4_9_14_3_um_filter_50_9</name>
    <dbReference type="NCBI Taxonomy" id="1975035"/>
    <lineage>
        <taxon>Bacteria</taxon>
        <taxon>Candidatus Uhriibacteriota</taxon>
    </lineage>
</organism>
<dbReference type="HAMAP" id="MF_00185">
    <property type="entry name" value="IPP_trans"/>
    <property type="match status" value="1"/>
</dbReference>
<dbReference type="PANTHER" id="PTHR11088:SF60">
    <property type="entry name" value="TRNA DIMETHYLALLYLTRANSFERASE"/>
    <property type="match status" value="1"/>
</dbReference>
<gene>
    <name evidence="10 14" type="primary">miaA</name>
    <name evidence="14" type="ORF">CO174_04985</name>
</gene>
<dbReference type="GO" id="GO:0052381">
    <property type="term" value="F:tRNA dimethylallyltransferase activity"/>
    <property type="evidence" value="ECO:0007669"/>
    <property type="project" value="UniProtKB-UniRule"/>
</dbReference>
<evidence type="ECO:0000256" key="4">
    <source>
        <dbReference type="ARBA" id="ARBA00022679"/>
    </source>
</evidence>
<dbReference type="AlphaFoldDB" id="A0A2M7XBC2"/>
<dbReference type="Proteomes" id="UP000229385">
    <property type="component" value="Unassembled WGS sequence"/>
</dbReference>
<dbReference type="GO" id="GO:0005524">
    <property type="term" value="F:ATP binding"/>
    <property type="evidence" value="ECO:0007669"/>
    <property type="project" value="UniProtKB-UniRule"/>
</dbReference>
<dbReference type="Gene3D" id="3.40.50.300">
    <property type="entry name" value="P-loop containing nucleotide triphosphate hydrolases"/>
    <property type="match status" value="1"/>
</dbReference>
<evidence type="ECO:0000256" key="9">
    <source>
        <dbReference type="ARBA" id="ARBA00049563"/>
    </source>
</evidence>
<evidence type="ECO:0000256" key="10">
    <source>
        <dbReference type="HAMAP-Rule" id="MF_00185"/>
    </source>
</evidence>
<evidence type="ECO:0000256" key="7">
    <source>
        <dbReference type="ARBA" id="ARBA00022840"/>
    </source>
</evidence>
<keyword evidence="8 10" id="KW-0460">Magnesium</keyword>
<feature type="binding site" evidence="10">
    <location>
        <begin position="12"/>
        <end position="17"/>
    </location>
    <ligand>
        <name>substrate</name>
    </ligand>
</feature>
<feature type="binding site" evidence="10">
    <location>
        <begin position="10"/>
        <end position="17"/>
    </location>
    <ligand>
        <name>ATP</name>
        <dbReference type="ChEBI" id="CHEBI:30616"/>
    </ligand>
</feature>
<dbReference type="PANTHER" id="PTHR11088">
    <property type="entry name" value="TRNA DIMETHYLALLYLTRANSFERASE"/>
    <property type="match status" value="1"/>
</dbReference>
<dbReference type="SUPFAM" id="SSF52540">
    <property type="entry name" value="P-loop containing nucleoside triphosphate hydrolases"/>
    <property type="match status" value="1"/>
</dbReference>
<dbReference type="Pfam" id="PF01715">
    <property type="entry name" value="IPPT"/>
    <property type="match status" value="1"/>
</dbReference>
<dbReference type="NCBIfam" id="TIGR00174">
    <property type="entry name" value="miaA"/>
    <property type="match status" value="1"/>
</dbReference>
<dbReference type="Gene3D" id="1.10.20.140">
    <property type="match status" value="1"/>
</dbReference>
<evidence type="ECO:0000256" key="11">
    <source>
        <dbReference type="RuleBase" id="RU003783"/>
    </source>
</evidence>
<feature type="site" description="Interaction with substrate tRNA" evidence="10">
    <location>
        <position position="123"/>
    </location>
</feature>
<protein>
    <recommendedName>
        <fullName evidence="10">tRNA dimethylallyltransferase</fullName>
        <ecNumber evidence="10">2.5.1.75</ecNumber>
    </recommendedName>
    <alternativeName>
        <fullName evidence="10">Dimethylallyl diphosphate:tRNA dimethylallyltransferase</fullName>
        <shortName evidence="10">DMAPP:tRNA dimethylallyltransferase</shortName>
        <shortName evidence="10">DMATase</shortName>
    </alternativeName>
    <alternativeName>
        <fullName evidence="10">Isopentenyl-diphosphate:tRNA isopentenyltransferase</fullName>
        <shortName evidence="10">IPP transferase</shortName>
        <shortName evidence="10">IPPT</shortName>
        <shortName evidence="10">IPTase</shortName>
    </alternativeName>
</protein>
<comment type="similarity">
    <text evidence="3 10 13">Belongs to the IPP transferase family.</text>
</comment>
<accession>A0A2M7XBC2</accession>
<dbReference type="InterPro" id="IPR018022">
    <property type="entry name" value="IPT"/>
</dbReference>
<comment type="caution">
    <text evidence="10">Lacks conserved residue(s) required for the propagation of feature annotation.</text>
</comment>
<comment type="catalytic activity">
    <reaction evidence="9 10 11">
        <text>adenosine(37) in tRNA + dimethylallyl diphosphate = N(6)-dimethylallyladenosine(37) in tRNA + diphosphate</text>
        <dbReference type="Rhea" id="RHEA:26482"/>
        <dbReference type="Rhea" id="RHEA-COMP:10162"/>
        <dbReference type="Rhea" id="RHEA-COMP:10375"/>
        <dbReference type="ChEBI" id="CHEBI:33019"/>
        <dbReference type="ChEBI" id="CHEBI:57623"/>
        <dbReference type="ChEBI" id="CHEBI:74411"/>
        <dbReference type="ChEBI" id="CHEBI:74415"/>
        <dbReference type="EC" id="2.5.1.75"/>
    </reaction>
</comment>
<comment type="subunit">
    <text evidence="10">Monomer.</text>
</comment>
<keyword evidence="4 10" id="KW-0808">Transferase</keyword>
<evidence type="ECO:0000256" key="2">
    <source>
        <dbReference type="ARBA" id="ARBA00003213"/>
    </source>
</evidence>
<dbReference type="GO" id="GO:0006400">
    <property type="term" value="P:tRNA modification"/>
    <property type="evidence" value="ECO:0007669"/>
    <property type="project" value="TreeGrafter"/>
</dbReference>
<name>A0A2M7XBC2_9BACT</name>
<evidence type="ECO:0000256" key="12">
    <source>
        <dbReference type="RuleBase" id="RU003784"/>
    </source>
</evidence>
<evidence type="ECO:0000256" key="8">
    <source>
        <dbReference type="ARBA" id="ARBA00022842"/>
    </source>
</evidence>
<evidence type="ECO:0000313" key="14">
    <source>
        <dbReference type="EMBL" id="PJA45159.1"/>
    </source>
</evidence>
<reference evidence="15" key="1">
    <citation type="submission" date="2017-09" db="EMBL/GenBank/DDBJ databases">
        <title>Depth-based differentiation of microbial function through sediment-hosted aquifers and enrichment of novel symbionts in the deep terrestrial subsurface.</title>
        <authorList>
            <person name="Probst A.J."/>
            <person name="Ladd B."/>
            <person name="Jarett J.K."/>
            <person name="Geller-Mcgrath D.E."/>
            <person name="Sieber C.M.K."/>
            <person name="Emerson J.B."/>
            <person name="Anantharaman K."/>
            <person name="Thomas B.C."/>
            <person name="Malmstrom R."/>
            <person name="Stieglmeier M."/>
            <person name="Klingl A."/>
            <person name="Woyke T."/>
            <person name="Ryan C.M."/>
            <person name="Banfield J.F."/>
        </authorList>
    </citation>
    <scope>NUCLEOTIDE SEQUENCE [LARGE SCALE GENOMIC DNA]</scope>
</reference>
<keyword evidence="6 10" id="KW-0547">Nucleotide-binding</keyword>
<evidence type="ECO:0000256" key="1">
    <source>
        <dbReference type="ARBA" id="ARBA00001946"/>
    </source>
</evidence>
<evidence type="ECO:0000256" key="6">
    <source>
        <dbReference type="ARBA" id="ARBA00022741"/>
    </source>
</evidence>
<evidence type="ECO:0000256" key="5">
    <source>
        <dbReference type="ARBA" id="ARBA00022694"/>
    </source>
</evidence>
<dbReference type="InterPro" id="IPR039657">
    <property type="entry name" value="Dimethylallyltransferase"/>
</dbReference>
<dbReference type="EMBL" id="PFWU01000049">
    <property type="protein sequence ID" value="PJA45159.1"/>
    <property type="molecule type" value="Genomic_DNA"/>
</dbReference>
<proteinExistence type="inferred from homology"/>
<keyword evidence="7 10" id="KW-0067">ATP-binding</keyword>
<comment type="caution">
    <text evidence="14">The sequence shown here is derived from an EMBL/GenBank/DDBJ whole genome shotgun (WGS) entry which is preliminary data.</text>
</comment>
<evidence type="ECO:0000256" key="3">
    <source>
        <dbReference type="ARBA" id="ARBA00005842"/>
    </source>
</evidence>
<evidence type="ECO:0000313" key="15">
    <source>
        <dbReference type="Proteomes" id="UP000229385"/>
    </source>
</evidence>
<dbReference type="InterPro" id="IPR027417">
    <property type="entry name" value="P-loop_NTPase"/>
</dbReference>
<evidence type="ECO:0000256" key="13">
    <source>
        <dbReference type="RuleBase" id="RU003785"/>
    </source>
</evidence>
<dbReference type="EC" id="2.5.1.75" evidence="10"/>
<sequence>MKPKVIAILGPTASGKTSLGIAIAKQFNGEVVSVDSRQVYREMNIGTAKPEGVWVEHEIEKGGSINQLFGARKMFVVDEVVHWGIDLVDPDEDYSVAQFKQYAEQKIKEIVQRGKLPILVGGTGLWLQAVIDNLDLAATPADADVRAELESRPLGDLFAEYKRLDPAGAEFIDRENKRRVVRALEVTKLTGKPFSEQRSAGEPKYDVLQIGLDVPREELYERINQRVEEMVAMGLVDEVRRLKGKYGCEIDAMTGIGYRQICEFLNGNESLAEAIQATKQATRRYAKRQMTWFKRDERIKWITPGESVDELIKTFLKK</sequence>